<reference evidence="8" key="1">
    <citation type="submission" date="2022-03" db="EMBL/GenBank/DDBJ databases">
        <authorList>
            <person name="Alioto T."/>
            <person name="Alioto T."/>
            <person name="Gomez Garrido J."/>
        </authorList>
    </citation>
    <scope>NUCLEOTIDE SEQUENCE</scope>
</reference>
<dbReference type="InterPro" id="IPR029197">
    <property type="entry name" value="CKAP2_C"/>
</dbReference>
<evidence type="ECO:0000256" key="2">
    <source>
        <dbReference type="ARBA" id="ARBA00009468"/>
    </source>
</evidence>
<gene>
    <name evidence="8" type="ORF">PECUL_23A027012</name>
</gene>
<evidence type="ECO:0000313" key="9">
    <source>
        <dbReference type="Proteomes" id="UP001295444"/>
    </source>
</evidence>
<feature type="compositionally biased region" description="Basic and acidic residues" evidence="6">
    <location>
        <begin position="495"/>
        <end position="523"/>
    </location>
</feature>
<evidence type="ECO:0000256" key="1">
    <source>
        <dbReference type="ARBA" id="ARBA00004245"/>
    </source>
</evidence>
<dbReference type="AlphaFoldDB" id="A0AAD1R7D0"/>
<dbReference type="EMBL" id="OW240912">
    <property type="protein sequence ID" value="CAH2224977.1"/>
    <property type="molecule type" value="Genomic_DNA"/>
</dbReference>
<feature type="compositionally biased region" description="Basic and acidic residues" evidence="6">
    <location>
        <begin position="544"/>
        <end position="554"/>
    </location>
</feature>
<comment type="subcellular location">
    <subcellularLocation>
        <location evidence="1">Cytoplasm</location>
        <location evidence="1">Cytoskeleton</location>
    </subcellularLocation>
</comment>
<name>A0AAD1R7D0_PELCU</name>
<protein>
    <recommendedName>
        <fullName evidence="7">Cytoskeleton-associated protein 2 C-terminal domain-containing protein</fullName>
    </recommendedName>
</protein>
<feature type="region of interest" description="Disordered" evidence="6">
    <location>
        <begin position="1"/>
        <end position="65"/>
    </location>
</feature>
<proteinExistence type="inferred from homology"/>
<dbReference type="Pfam" id="PF15297">
    <property type="entry name" value="CKAP2_C"/>
    <property type="match status" value="1"/>
</dbReference>
<feature type="region of interest" description="Disordered" evidence="6">
    <location>
        <begin position="495"/>
        <end position="557"/>
    </location>
</feature>
<feature type="region of interest" description="Disordered" evidence="6">
    <location>
        <begin position="212"/>
        <end position="243"/>
    </location>
</feature>
<dbReference type="PANTHER" id="PTHR16076:SF8">
    <property type="entry name" value="CYTOSKELETON-ASSOCIATED PROTEIN 2"/>
    <property type="match status" value="1"/>
</dbReference>
<comment type="similarity">
    <text evidence="2">Belongs to the CKAP2 family.</text>
</comment>
<dbReference type="GO" id="GO:0015630">
    <property type="term" value="C:microtubule cytoskeleton"/>
    <property type="evidence" value="ECO:0007669"/>
    <property type="project" value="TreeGrafter"/>
</dbReference>
<evidence type="ECO:0000313" key="8">
    <source>
        <dbReference type="EMBL" id="CAH2224977.1"/>
    </source>
</evidence>
<feature type="domain" description="Cytoskeleton-associated protein 2 C-terminal" evidence="7">
    <location>
        <begin position="305"/>
        <end position="655"/>
    </location>
</feature>
<accession>A0AAD1R7D0</accession>
<feature type="compositionally biased region" description="Basic residues" evidence="6">
    <location>
        <begin position="20"/>
        <end position="30"/>
    </location>
</feature>
<dbReference type="Proteomes" id="UP001295444">
    <property type="component" value="Chromosome 01"/>
</dbReference>
<keyword evidence="4" id="KW-0597">Phosphoprotein</keyword>
<sequence length="672" mass="75405">MQRAAAMAGIMQPLAASRRQQPHYREQRRKKVEEILSRKMSIPKPSQPTEQPAIRSPLTETGNKTLLQRTEILKPAMQKMANKENVVIRNKREGISLTTAVKKTDAPKAIPASGAVLPKPNQRKEGRGMTIGQPFLKTKIFNDPQLKDEKLKMESSKDILGKPSKPALGIYRGKVVQSKINSFRNSSERANEHNLTDEVKLGATALKVAATKKSSAPVKQMAKPAPASSTEQKRPPASKVRAQMRPSAIITKSKTEPVVTHRHTTSSIHSKPKIQTLLQRPNPVAHQAKMVNKSDRTAHLKPVAVPQKNKPAQQPTTGNKYSRPIETAEQRRARLAEWRAAKGKVIKRPPTAVPKSCTTSKVPKEIEFKSESEPPRDIEEPGQLFWATMAEEDEQELFTQKVNQMFEECRKLIDEDCPKEDVLELLETQVQSLPEAKKLSKYWICLARLEQREGQLEKVIAICEEAAKAGAQPFDELRSIFAVVVEKLKAASLDSGKDLKDEVTTNEDSTKAEESEHEVKSEPVEQGGVTVRVKGKRGKKGRPVKAEDRDETPEKNQPAMLVTPEKENATVIRFNVRSTPHLEKMKNRIQGDECDSAFKDFKFITPVRRSHRIERKSHHLPDMLKDHDPCVSGIAELADLESCPSAYIFRKNQALTEITVKSVPLKRQTKRT</sequence>
<dbReference type="GO" id="GO:0007026">
    <property type="term" value="P:negative regulation of microtubule depolymerization"/>
    <property type="evidence" value="ECO:0007669"/>
    <property type="project" value="TreeGrafter"/>
</dbReference>
<evidence type="ECO:0000256" key="6">
    <source>
        <dbReference type="SAM" id="MobiDB-lite"/>
    </source>
</evidence>
<evidence type="ECO:0000259" key="7">
    <source>
        <dbReference type="Pfam" id="PF15297"/>
    </source>
</evidence>
<dbReference type="PANTHER" id="PTHR16076">
    <property type="entry name" value="CYTOSKELETON ASSOCIATED PROTEIN 2-RELATED"/>
    <property type="match status" value="1"/>
</dbReference>
<evidence type="ECO:0000256" key="3">
    <source>
        <dbReference type="ARBA" id="ARBA00022490"/>
    </source>
</evidence>
<keyword evidence="9" id="KW-1185">Reference proteome</keyword>
<keyword evidence="3" id="KW-0963">Cytoplasm</keyword>
<evidence type="ECO:0000256" key="4">
    <source>
        <dbReference type="ARBA" id="ARBA00022553"/>
    </source>
</evidence>
<dbReference type="InterPro" id="IPR026165">
    <property type="entry name" value="CKAP2_fam"/>
</dbReference>
<keyword evidence="5" id="KW-0206">Cytoskeleton</keyword>
<organism evidence="8 9">
    <name type="scientific">Pelobates cultripes</name>
    <name type="common">Western spadefoot toad</name>
    <dbReference type="NCBI Taxonomy" id="61616"/>
    <lineage>
        <taxon>Eukaryota</taxon>
        <taxon>Metazoa</taxon>
        <taxon>Chordata</taxon>
        <taxon>Craniata</taxon>
        <taxon>Vertebrata</taxon>
        <taxon>Euteleostomi</taxon>
        <taxon>Amphibia</taxon>
        <taxon>Batrachia</taxon>
        <taxon>Anura</taxon>
        <taxon>Pelobatoidea</taxon>
        <taxon>Pelobatidae</taxon>
        <taxon>Pelobates</taxon>
    </lineage>
</organism>
<evidence type="ECO:0000256" key="5">
    <source>
        <dbReference type="ARBA" id="ARBA00023212"/>
    </source>
</evidence>
<feature type="compositionally biased region" description="Basic residues" evidence="6">
    <location>
        <begin position="533"/>
        <end position="543"/>
    </location>
</feature>